<accession>A0A1I6JBC9</accession>
<dbReference type="Gene3D" id="3.40.50.1000">
    <property type="entry name" value="HAD superfamily/HAD-like"/>
    <property type="match status" value="1"/>
</dbReference>
<dbReference type="GO" id="GO:0005829">
    <property type="term" value="C:cytosol"/>
    <property type="evidence" value="ECO:0007669"/>
    <property type="project" value="TreeGrafter"/>
</dbReference>
<dbReference type="Gene3D" id="3.30.1240.10">
    <property type="match status" value="1"/>
</dbReference>
<dbReference type="AlphaFoldDB" id="A0A1I6JBC9"/>
<evidence type="ECO:0000313" key="1">
    <source>
        <dbReference type="EMBL" id="SFR76258.1"/>
    </source>
</evidence>
<dbReference type="GO" id="GO:0016791">
    <property type="term" value="F:phosphatase activity"/>
    <property type="evidence" value="ECO:0007669"/>
    <property type="project" value="UniProtKB-ARBA"/>
</dbReference>
<protein>
    <submittedName>
        <fullName evidence="1">Cof subfamily of IIB subfamily of haloacid dehalogenase superfamily/HAD-superfamily hydrolase, subfamily IIB</fullName>
    </submittedName>
</protein>
<dbReference type="Proteomes" id="UP000199659">
    <property type="component" value="Unassembled WGS sequence"/>
</dbReference>
<dbReference type="PROSITE" id="PS01229">
    <property type="entry name" value="COF_2"/>
    <property type="match status" value="1"/>
</dbReference>
<sequence length="286" mass="32222">MKLEVKQDSQEKKLVFLDIDGTLIDMETGILPDSTKTAIKKARENGHKVFICSGRCKAIVPSYILETGFDGMVCSAGAYVEAEGKVIFHQPLLAEDLKEIVDFLNDKKIGFFLEANERLYTLPEYKRMFWEREELANRSEREDFKQFFQNIQEIRIEDAIGRNDINKLTFFSMKNCVDDIKNQLADKFMVITSSMEKAAVTGGEISAKTITKAEGIRMVLDHYNMGKEATLAIGDSMNDKEMIQFAQVGIAMGNAIDAIKEVADDITAEVMGDGIYKSFLKYGLLD</sequence>
<dbReference type="Pfam" id="PF08282">
    <property type="entry name" value="Hydrolase_3"/>
    <property type="match status" value="1"/>
</dbReference>
<dbReference type="NCBIfam" id="TIGR01484">
    <property type="entry name" value="HAD-SF-IIB"/>
    <property type="match status" value="1"/>
</dbReference>
<dbReference type="SUPFAM" id="SSF56784">
    <property type="entry name" value="HAD-like"/>
    <property type="match status" value="1"/>
</dbReference>
<gene>
    <name evidence="1" type="ORF">SAMN05661086_01527</name>
</gene>
<dbReference type="RefSeq" id="WP_092560094.1">
    <property type="nucleotide sequence ID" value="NZ_FOYZ01000005.1"/>
</dbReference>
<name>A0A1I6JBC9_9FIRM</name>
<organism evidence="1 2">
    <name type="scientific">Anaeromicropila populeti</name>
    <dbReference type="NCBI Taxonomy" id="37658"/>
    <lineage>
        <taxon>Bacteria</taxon>
        <taxon>Bacillati</taxon>
        <taxon>Bacillota</taxon>
        <taxon>Clostridia</taxon>
        <taxon>Lachnospirales</taxon>
        <taxon>Lachnospiraceae</taxon>
        <taxon>Anaeromicropila</taxon>
    </lineage>
</organism>
<dbReference type="InterPro" id="IPR000150">
    <property type="entry name" value="Cof"/>
</dbReference>
<dbReference type="InterPro" id="IPR036412">
    <property type="entry name" value="HAD-like_sf"/>
</dbReference>
<dbReference type="EMBL" id="FOYZ01000005">
    <property type="protein sequence ID" value="SFR76258.1"/>
    <property type="molecule type" value="Genomic_DNA"/>
</dbReference>
<dbReference type="STRING" id="37658.SAMN05661086_01527"/>
<dbReference type="OrthoDB" id="9810101at2"/>
<evidence type="ECO:0000313" key="2">
    <source>
        <dbReference type="Proteomes" id="UP000199659"/>
    </source>
</evidence>
<proteinExistence type="predicted"/>
<dbReference type="PANTHER" id="PTHR10000">
    <property type="entry name" value="PHOSPHOSERINE PHOSPHATASE"/>
    <property type="match status" value="1"/>
</dbReference>
<dbReference type="SFLD" id="SFLDG01140">
    <property type="entry name" value="C2.B:_Phosphomannomutase_and_P"/>
    <property type="match status" value="1"/>
</dbReference>
<dbReference type="PANTHER" id="PTHR10000:SF25">
    <property type="entry name" value="PHOSPHATASE YKRA-RELATED"/>
    <property type="match status" value="1"/>
</dbReference>
<reference evidence="1 2" key="1">
    <citation type="submission" date="2016-10" db="EMBL/GenBank/DDBJ databases">
        <authorList>
            <person name="de Groot N.N."/>
        </authorList>
    </citation>
    <scope>NUCLEOTIDE SEQUENCE [LARGE SCALE GENOMIC DNA]</scope>
    <source>
        <strain evidence="1 2">743A</strain>
    </source>
</reference>
<dbReference type="SFLD" id="SFLDS00003">
    <property type="entry name" value="Haloacid_Dehalogenase"/>
    <property type="match status" value="1"/>
</dbReference>
<dbReference type="InterPro" id="IPR006379">
    <property type="entry name" value="HAD-SF_hydro_IIB"/>
</dbReference>
<dbReference type="NCBIfam" id="TIGR00099">
    <property type="entry name" value="Cof-subfamily"/>
    <property type="match status" value="1"/>
</dbReference>
<keyword evidence="1" id="KW-0378">Hydrolase</keyword>
<keyword evidence="2" id="KW-1185">Reference proteome</keyword>
<dbReference type="InterPro" id="IPR023214">
    <property type="entry name" value="HAD_sf"/>
</dbReference>
<dbReference type="GO" id="GO:0000287">
    <property type="term" value="F:magnesium ion binding"/>
    <property type="evidence" value="ECO:0007669"/>
    <property type="project" value="TreeGrafter"/>
</dbReference>